<evidence type="ECO:0000256" key="1">
    <source>
        <dbReference type="SAM" id="MobiDB-lite"/>
    </source>
</evidence>
<feature type="region of interest" description="Disordered" evidence="1">
    <location>
        <begin position="264"/>
        <end position="286"/>
    </location>
</feature>
<sequence length="430" mass="46360">MEELRMTSTPAVEQASNPTLGSSKPSLKKALSVPKMGKKSAASPKRKEKKQKKTTPETDSTAAKPKSFRRIRGFITGESRRERRARKAAERAAAGQTGPVPDDEEETVYGVGGVDAESVARSKGDKLLDSDNKTAEITVDTSKKTPSIQVILLLMDGVTRRFELLQLEFDSTKAIVSDLLKQIPHSVTEEALRKQNYKAVCDRNGTELINSTRLNTFCTGSAEILVAVPEGMLPKEVARLSKPILSDEKVIAMLKSSGIDYAPVEPKKGSPSKSNRGIEVPEMKSQKKSSGTNKIWAFAAVALLAVVFQVIHVFLSSPLKPNQVLSPGITLHEAGLLSLLPFKESSSLEMGTQGTMTLYGPSKEIEWQIFGATCPAPSDDGCRNGAVLDDAGDLLIGGKAVTSVHVTGDAPLSPWPFEKAPKLRVVRVRG</sequence>
<feature type="region of interest" description="Disordered" evidence="1">
    <location>
        <begin position="1"/>
        <end position="107"/>
    </location>
</feature>
<dbReference type="AlphaFoldDB" id="A0A7S1UZR4"/>
<evidence type="ECO:0000313" key="2">
    <source>
        <dbReference type="EMBL" id="CAD9281604.1"/>
    </source>
</evidence>
<name>A0A7S1UZR4_9STRA</name>
<dbReference type="EMBL" id="HBGK01020649">
    <property type="protein sequence ID" value="CAD9281604.1"/>
    <property type="molecule type" value="Transcribed_RNA"/>
</dbReference>
<accession>A0A7S1UZR4</accession>
<organism evidence="2">
    <name type="scientific">Grammatophora oceanica</name>
    <dbReference type="NCBI Taxonomy" id="210454"/>
    <lineage>
        <taxon>Eukaryota</taxon>
        <taxon>Sar</taxon>
        <taxon>Stramenopiles</taxon>
        <taxon>Ochrophyta</taxon>
        <taxon>Bacillariophyta</taxon>
        <taxon>Fragilariophyceae</taxon>
        <taxon>Fragilariophycidae</taxon>
        <taxon>Rhabdonematales</taxon>
        <taxon>Grammatophoraceae</taxon>
        <taxon>Grammatophora</taxon>
    </lineage>
</organism>
<feature type="compositionally biased region" description="Basic residues" evidence="1">
    <location>
        <begin position="44"/>
        <end position="53"/>
    </location>
</feature>
<reference evidence="2" key="1">
    <citation type="submission" date="2021-01" db="EMBL/GenBank/DDBJ databases">
        <authorList>
            <person name="Corre E."/>
            <person name="Pelletier E."/>
            <person name="Niang G."/>
            <person name="Scheremetjew M."/>
            <person name="Finn R."/>
            <person name="Kale V."/>
            <person name="Holt S."/>
            <person name="Cochrane G."/>
            <person name="Meng A."/>
            <person name="Brown T."/>
            <person name="Cohen L."/>
        </authorList>
    </citation>
    <scope>NUCLEOTIDE SEQUENCE</scope>
    <source>
        <strain evidence="2">CCMP 410</strain>
    </source>
</reference>
<protein>
    <submittedName>
        <fullName evidence="2">Uncharacterized protein</fullName>
    </submittedName>
</protein>
<proteinExistence type="predicted"/>
<gene>
    <name evidence="2" type="ORF">GOCE00092_LOCUS10515</name>
</gene>
<feature type="compositionally biased region" description="Polar residues" evidence="1">
    <location>
        <begin position="1"/>
        <end position="25"/>
    </location>
</feature>